<organism evidence="7 8">
    <name type="scientific">Roseobacter fucihabitans</name>
    <dbReference type="NCBI Taxonomy" id="1537242"/>
    <lineage>
        <taxon>Bacteria</taxon>
        <taxon>Pseudomonadati</taxon>
        <taxon>Pseudomonadota</taxon>
        <taxon>Alphaproteobacteria</taxon>
        <taxon>Rhodobacterales</taxon>
        <taxon>Roseobacteraceae</taxon>
        <taxon>Roseobacter</taxon>
    </lineage>
</organism>
<evidence type="ECO:0000256" key="4">
    <source>
        <dbReference type="ARBA" id="ARBA00022723"/>
    </source>
</evidence>
<comment type="subcellular location">
    <subcellularLocation>
        <location evidence="1">Cell envelope</location>
    </subcellularLocation>
</comment>
<dbReference type="SUPFAM" id="SSF53807">
    <property type="entry name" value="Helical backbone' metal receptor"/>
    <property type="match status" value="1"/>
</dbReference>
<sequence length="361" mass="39648">MYFSKKAEKASLLLRISRIWVDILRMTLMFNFMKDKTNTTFLNRRAAITGLGAAFLLGHVRPLQAAAAQISVVATTGMIADVVRQVGGDLVSVKALMGPGVDPHAYRQTRSDIVAMTRADIVLWHGLYLEAQMERFFEDLSRKGRVVPIAEGVSQDLLVSHADYEGRYDPHIWMDPILWRDVVVAIRDELSVFHPEHAAQFKTNADTFLMELDALADYAVASLAKIPRDKRVLLTAHDAFSYFGRAYDFEVIGIQGISTESEAGLNRISELVDLLVTRDIGAVFVETSVSDRNMRALIEGAAAQGHAVSIGGSLYSDAMGQDGTYEGTYLGMIDHNVTTIARALGADVPQSGRLGRLGLES</sequence>
<dbReference type="PRINTS" id="PR00690">
    <property type="entry name" value="ADHESNFAMILY"/>
</dbReference>
<dbReference type="InterPro" id="IPR006129">
    <property type="entry name" value="AdhesinB"/>
</dbReference>
<evidence type="ECO:0000256" key="1">
    <source>
        <dbReference type="ARBA" id="ARBA00004196"/>
    </source>
</evidence>
<reference evidence="7 8" key="1">
    <citation type="submission" date="2015-07" db="EMBL/GenBank/DDBJ databases">
        <authorList>
            <person name="Voget S."/>
            <person name="Dogs M."/>
            <person name="Brinkhoff T.H."/>
            <person name="Daniel R."/>
        </authorList>
    </citation>
    <scope>NUCLEOTIDE SEQUENCE [LARGE SCALE GENOMIC DNA]</scope>
    <source>
        <strain evidence="7 8">B14</strain>
    </source>
</reference>
<keyword evidence="3 6" id="KW-0813">Transport</keyword>
<evidence type="ECO:0000256" key="5">
    <source>
        <dbReference type="ARBA" id="ARBA00022729"/>
    </source>
</evidence>
<dbReference type="Pfam" id="PF01297">
    <property type="entry name" value="ZnuA"/>
    <property type="match status" value="1"/>
</dbReference>
<protein>
    <recommendedName>
        <fullName evidence="9">Zinc/manganese/iron ABC transporter, periplasmic zinc/manganese/iron-binding protein</fullName>
    </recommendedName>
</protein>
<dbReference type="InterPro" id="IPR050492">
    <property type="entry name" value="Bact_metal-bind_prot9"/>
</dbReference>
<evidence type="ECO:0008006" key="9">
    <source>
        <dbReference type="Google" id="ProtNLM"/>
    </source>
</evidence>
<reference evidence="8" key="2">
    <citation type="submission" date="2024-01" db="EMBL/GenBank/DDBJ databases">
        <title>Roseobacter fucihabitans sp. nov., isolated from the brown alga Fucus spiralis.</title>
        <authorList>
            <person name="Hahnke S."/>
            <person name="Berger M."/>
            <person name="Schlingloff A."/>
            <person name="Athale I."/>
            <person name="Neumann-Schaal M."/>
            <person name="Adenaya A."/>
            <person name="Poehlein A."/>
            <person name="Daniel R."/>
            <person name="Pertersen J."/>
            <person name="Brinkhoff T."/>
        </authorList>
    </citation>
    <scope>NUCLEOTIDE SEQUENCE [LARGE SCALE GENOMIC DNA]</scope>
    <source>
        <strain evidence="8">B14</strain>
    </source>
</reference>
<gene>
    <name evidence="7" type="ORF">ROLI_003960</name>
</gene>
<dbReference type="EMBL" id="CP143423">
    <property type="protein sequence ID" value="WVX47329.1"/>
    <property type="molecule type" value="Genomic_DNA"/>
</dbReference>
<evidence type="ECO:0000256" key="2">
    <source>
        <dbReference type="ARBA" id="ARBA00011028"/>
    </source>
</evidence>
<dbReference type="PANTHER" id="PTHR42953">
    <property type="entry name" value="HIGH-AFFINITY ZINC UPTAKE SYSTEM PROTEIN ZNUA-RELATED"/>
    <property type="match status" value="1"/>
</dbReference>
<dbReference type="InterPro" id="IPR006127">
    <property type="entry name" value="ZnuA-like"/>
</dbReference>
<dbReference type="InterPro" id="IPR006128">
    <property type="entry name" value="Lipoprotein_PsaA-like"/>
</dbReference>
<dbReference type="PRINTS" id="PR00691">
    <property type="entry name" value="ADHESINB"/>
</dbReference>
<dbReference type="Gene3D" id="3.40.50.1980">
    <property type="entry name" value="Nitrogenase molybdenum iron protein domain"/>
    <property type="match status" value="2"/>
</dbReference>
<proteinExistence type="inferred from homology"/>
<evidence type="ECO:0000256" key="6">
    <source>
        <dbReference type="RuleBase" id="RU003512"/>
    </source>
</evidence>
<keyword evidence="4" id="KW-0479">Metal-binding</keyword>
<evidence type="ECO:0000313" key="8">
    <source>
        <dbReference type="Proteomes" id="UP001318682"/>
    </source>
</evidence>
<evidence type="ECO:0000256" key="3">
    <source>
        <dbReference type="ARBA" id="ARBA00022448"/>
    </source>
</evidence>
<keyword evidence="8" id="KW-1185">Reference proteome</keyword>
<keyword evidence="5" id="KW-0732">Signal</keyword>
<accession>A0ABZ2BMN1</accession>
<evidence type="ECO:0000313" key="7">
    <source>
        <dbReference type="EMBL" id="WVX47329.1"/>
    </source>
</evidence>
<dbReference type="PANTHER" id="PTHR42953:SF1">
    <property type="entry name" value="METAL-BINDING PROTEIN HI_0362-RELATED"/>
    <property type="match status" value="1"/>
</dbReference>
<comment type="similarity">
    <text evidence="2 6">Belongs to the bacterial solute-binding protein 9 family.</text>
</comment>
<name>A0ABZ2BMN1_9RHOB</name>
<dbReference type="Proteomes" id="UP001318682">
    <property type="component" value="Chromosome"/>
</dbReference>